<dbReference type="PANTHER" id="PTHR11079">
    <property type="entry name" value="CYTOSINE DEAMINASE FAMILY MEMBER"/>
    <property type="match status" value="1"/>
</dbReference>
<feature type="domain" description="CMP/dCMP-type deaminase" evidence="5">
    <location>
        <begin position="2"/>
        <end position="116"/>
    </location>
</feature>
<dbReference type="Gene3D" id="3.40.140.10">
    <property type="entry name" value="Cytidine Deaminase, domain 2"/>
    <property type="match status" value="1"/>
</dbReference>
<keyword evidence="4" id="KW-0862">Zinc</keyword>
<dbReference type="EMBL" id="CP012559">
    <property type="protein sequence ID" value="ALB30069.1"/>
    <property type="molecule type" value="Genomic_DNA"/>
</dbReference>
<dbReference type="SUPFAM" id="SSF53927">
    <property type="entry name" value="Cytidine deaminase-like"/>
    <property type="match status" value="1"/>
</dbReference>
<dbReference type="AlphaFoldDB" id="A0A0K2LFJ8"/>
<dbReference type="GO" id="GO:0006152">
    <property type="term" value="P:purine nucleoside catabolic process"/>
    <property type="evidence" value="ECO:0007669"/>
    <property type="project" value="TreeGrafter"/>
</dbReference>
<dbReference type="PROSITE" id="PS00903">
    <property type="entry name" value="CYT_DCMP_DEAMINASES_1"/>
    <property type="match status" value="1"/>
</dbReference>
<accession>A0A0K2LFJ8</accession>
<organism evidence="6 7">
    <name type="scientific">Companilactobacillus heilongjiangensis</name>
    <dbReference type="NCBI Taxonomy" id="1074467"/>
    <lineage>
        <taxon>Bacteria</taxon>
        <taxon>Bacillati</taxon>
        <taxon>Bacillota</taxon>
        <taxon>Bacilli</taxon>
        <taxon>Lactobacillales</taxon>
        <taxon>Lactobacillaceae</taxon>
        <taxon>Companilactobacillus</taxon>
    </lineage>
</organism>
<dbReference type="InterPro" id="IPR016192">
    <property type="entry name" value="APOBEC/CMP_deaminase_Zn-bd"/>
</dbReference>
<keyword evidence="3" id="KW-0378">Hydrolase</keyword>
<evidence type="ECO:0000256" key="1">
    <source>
        <dbReference type="ARBA" id="ARBA00006576"/>
    </source>
</evidence>
<dbReference type="RefSeq" id="WP_041499053.1">
    <property type="nucleotide sequence ID" value="NZ_BJDV01000004.1"/>
</dbReference>
<evidence type="ECO:0000313" key="6">
    <source>
        <dbReference type="EMBL" id="ALB30069.1"/>
    </source>
</evidence>
<dbReference type="InterPro" id="IPR016193">
    <property type="entry name" value="Cytidine_deaminase-like"/>
</dbReference>
<keyword evidence="7" id="KW-1185">Reference proteome</keyword>
<dbReference type="PROSITE" id="PS51747">
    <property type="entry name" value="CYT_DCMP_DEAMINASES_2"/>
    <property type="match status" value="1"/>
</dbReference>
<dbReference type="GO" id="GO:0047974">
    <property type="term" value="F:guanosine deaminase activity"/>
    <property type="evidence" value="ECO:0007669"/>
    <property type="project" value="TreeGrafter"/>
</dbReference>
<keyword evidence="2" id="KW-0479">Metal-binding</keyword>
<name>A0A0K2LFJ8_9LACO</name>
<comment type="similarity">
    <text evidence="1">Belongs to the cytidine and deoxycytidylate deaminase family.</text>
</comment>
<gene>
    <name evidence="6" type="ORF">JP39_12255</name>
</gene>
<evidence type="ECO:0000256" key="3">
    <source>
        <dbReference type="ARBA" id="ARBA00022801"/>
    </source>
</evidence>
<evidence type="ECO:0000259" key="5">
    <source>
        <dbReference type="PROSITE" id="PS51747"/>
    </source>
</evidence>
<dbReference type="STRING" id="1074467.JP39_12255"/>
<evidence type="ECO:0000256" key="2">
    <source>
        <dbReference type="ARBA" id="ARBA00022723"/>
    </source>
</evidence>
<reference evidence="6 7" key="1">
    <citation type="submission" date="2015-08" db="EMBL/GenBank/DDBJ databases">
        <title>Genomic sequence of Lactobacillus heilongjiangensis DSM 28069, isolated from Chinese traditional pickle.</title>
        <authorList>
            <person name="Jiang X."/>
            <person name="Zheng B."/>
            <person name="Cheng H."/>
        </authorList>
    </citation>
    <scope>NUCLEOTIDE SEQUENCE [LARGE SCALE GENOMIC DNA]</scope>
    <source>
        <strain evidence="6 7">DSM 28069</strain>
    </source>
</reference>
<proteinExistence type="inferred from homology"/>
<dbReference type="Pfam" id="PF00383">
    <property type="entry name" value="dCMP_cyt_deam_1"/>
    <property type="match status" value="1"/>
</dbReference>
<dbReference type="FunFam" id="3.40.140.10:FF:000011">
    <property type="entry name" value="tRNA-specific adenosine deaminase"/>
    <property type="match status" value="1"/>
</dbReference>
<dbReference type="GO" id="GO:0008270">
    <property type="term" value="F:zinc ion binding"/>
    <property type="evidence" value="ECO:0007669"/>
    <property type="project" value="InterPro"/>
</dbReference>
<dbReference type="Proteomes" id="UP000061546">
    <property type="component" value="Chromosome"/>
</dbReference>
<dbReference type="CDD" id="cd01285">
    <property type="entry name" value="nucleoside_deaminase"/>
    <property type="match status" value="1"/>
</dbReference>
<evidence type="ECO:0000313" key="7">
    <source>
        <dbReference type="Proteomes" id="UP000061546"/>
    </source>
</evidence>
<dbReference type="KEGG" id="lhi:JP39_12255"/>
<protein>
    <submittedName>
        <fullName evidence="6">Cytosine deaminase</fullName>
    </submittedName>
</protein>
<evidence type="ECO:0000256" key="4">
    <source>
        <dbReference type="ARBA" id="ARBA00022833"/>
    </source>
</evidence>
<dbReference type="OrthoDB" id="9802676at2"/>
<sequence>MAYEKKFMELAANEAQKNVDTDVGGPFGTVIVKDGIVIAQGRNHVLSSNDPTAHGEIYTIRKACQKLGTHDLSGCELYTNAYPCPMCLGAIIWSNIKTCYYGNTAEDAKNIGFRDDAIYQFMEDGLSDKSVLNLEQHDRDTTIRAFNNFDKDAERTIY</sequence>
<dbReference type="PANTHER" id="PTHR11079:SF161">
    <property type="entry name" value="CMP_DCMP-TYPE DEAMINASE DOMAIN-CONTAINING PROTEIN"/>
    <property type="match status" value="1"/>
</dbReference>
<dbReference type="InterPro" id="IPR002125">
    <property type="entry name" value="CMP_dCMP_dom"/>
</dbReference>